<dbReference type="AlphaFoldDB" id="A0A1M2VU34"/>
<dbReference type="EMBL" id="MNAD01000687">
    <property type="protein sequence ID" value="OJT11113.1"/>
    <property type="molecule type" value="Genomic_DNA"/>
</dbReference>
<dbReference type="Proteomes" id="UP000184267">
    <property type="component" value="Unassembled WGS sequence"/>
</dbReference>
<feature type="domain" description="BTB" evidence="2">
    <location>
        <begin position="101"/>
        <end position="181"/>
    </location>
</feature>
<name>A0A1M2VU34_TRAPU</name>
<proteinExistence type="predicted"/>
<accession>A0A1M2VU34</accession>
<protein>
    <recommendedName>
        <fullName evidence="2">BTB domain-containing protein</fullName>
    </recommendedName>
</protein>
<dbReference type="OrthoDB" id="3036049at2759"/>
<feature type="region of interest" description="Disordered" evidence="1">
    <location>
        <begin position="1"/>
        <end position="58"/>
    </location>
</feature>
<evidence type="ECO:0000313" key="3">
    <source>
        <dbReference type="EMBL" id="OJT11113.1"/>
    </source>
</evidence>
<dbReference type="InterPro" id="IPR000210">
    <property type="entry name" value="BTB/POZ_dom"/>
</dbReference>
<organism evidence="3 4">
    <name type="scientific">Trametes pubescens</name>
    <name type="common">White-rot fungus</name>
    <dbReference type="NCBI Taxonomy" id="154538"/>
    <lineage>
        <taxon>Eukaryota</taxon>
        <taxon>Fungi</taxon>
        <taxon>Dikarya</taxon>
        <taxon>Basidiomycota</taxon>
        <taxon>Agaricomycotina</taxon>
        <taxon>Agaricomycetes</taxon>
        <taxon>Polyporales</taxon>
        <taxon>Polyporaceae</taxon>
        <taxon>Trametes</taxon>
    </lineage>
</organism>
<dbReference type="PROSITE" id="PS50097">
    <property type="entry name" value="BTB"/>
    <property type="match status" value="1"/>
</dbReference>
<dbReference type="Gene3D" id="3.30.710.10">
    <property type="entry name" value="Potassium Channel Kv1.1, Chain A"/>
    <property type="match status" value="1"/>
</dbReference>
<sequence length="404" mass="44664">MSTAHFDRLANPNEHSADKKRKRKRSDDAQVDSASPRAPLKEKGVRRQELGDRGSSQDFESIEYLDNSDETLIAVVQEAPLDNSEDHQLLLAGDRYWFEDGNVILVAGDTRFRVYQGLLAAQSPVLAHIFSSSSLLVDTSTAEETSSDPGDPCLVIHLSDSPEDLRHMLRLFMPSALLATGPSFEFVSACIRLGLKYEIKQIYDTALAILKSCYTDNFDHWDSLGSRASRTGFDDIHAIGVVNLARLIGDSTMLPVALWQCCRLGSDLVRGFAREDGTRENLTMDDLGLCFASQERLIKAGVRARLRVFSPTVSEKCQNAAKCKEVFVKALRSLEKKVDIIAGTDPFVPYTRICLEGVLGLCSTCSSEVKARDQKERRAIWNRLPALLGIEVPRWGKVAGAKAG</sequence>
<dbReference type="STRING" id="154538.A0A1M2VU34"/>
<keyword evidence="4" id="KW-1185">Reference proteome</keyword>
<evidence type="ECO:0000256" key="1">
    <source>
        <dbReference type="SAM" id="MobiDB-lite"/>
    </source>
</evidence>
<feature type="compositionally biased region" description="Basic and acidic residues" evidence="1">
    <location>
        <begin position="39"/>
        <end position="52"/>
    </location>
</feature>
<comment type="caution">
    <text evidence="3">The sequence shown here is derived from an EMBL/GenBank/DDBJ whole genome shotgun (WGS) entry which is preliminary data.</text>
</comment>
<dbReference type="InterPro" id="IPR011333">
    <property type="entry name" value="SKP1/BTB/POZ_sf"/>
</dbReference>
<evidence type="ECO:0000313" key="4">
    <source>
        <dbReference type="Proteomes" id="UP000184267"/>
    </source>
</evidence>
<dbReference type="CDD" id="cd18186">
    <property type="entry name" value="BTB_POZ_ZBTB_KLHL-like"/>
    <property type="match status" value="1"/>
</dbReference>
<reference evidence="3 4" key="1">
    <citation type="submission" date="2016-10" db="EMBL/GenBank/DDBJ databases">
        <title>Genome sequence of the basidiomycete white-rot fungus Trametes pubescens.</title>
        <authorList>
            <person name="Makela M.R."/>
            <person name="Granchi Z."/>
            <person name="Peng M."/>
            <person name="De Vries R.P."/>
            <person name="Grigoriev I."/>
            <person name="Riley R."/>
            <person name="Hilden K."/>
        </authorList>
    </citation>
    <scope>NUCLEOTIDE SEQUENCE [LARGE SCALE GENOMIC DNA]</scope>
    <source>
        <strain evidence="3 4">FBCC735</strain>
    </source>
</reference>
<gene>
    <name evidence="3" type="ORF">TRAPUB_12397</name>
</gene>
<dbReference type="OMA" id="PVALWQC"/>
<evidence type="ECO:0000259" key="2">
    <source>
        <dbReference type="PROSITE" id="PS50097"/>
    </source>
</evidence>